<dbReference type="GO" id="GO:0005507">
    <property type="term" value="F:copper ion binding"/>
    <property type="evidence" value="ECO:0007669"/>
    <property type="project" value="TreeGrafter"/>
</dbReference>
<dbReference type="Proteomes" id="UP000252172">
    <property type="component" value="Unassembled WGS sequence"/>
</dbReference>
<evidence type="ECO:0000256" key="2">
    <source>
        <dbReference type="ARBA" id="ARBA00019014"/>
    </source>
</evidence>
<sequence length="225" mass="25429">MFPVKGFLEIICFEITSAETALQSVADRIVFAAERSWGGITPNIDEFRYLKNKYTKPIYVQISPQSEAFLCSDAEFHQMKSDLLDFKKSGADGFVFGILNRGNQIDSERNQELISLTKPLPCTFSNAADHTPDLKETVEQLVRLGFHGVITSGGKKDVRKSKTELKDLIELYSHRINILINGNISSEIIAEIKNETGARFFHSTAIPPYESYVNEDEIKKMKMQL</sequence>
<evidence type="ECO:0000256" key="1">
    <source>
        <dbReference type="ARBA" id="ARBA00007768"/>
    </source>
</evidence>
<dbReference type="AlphaFoldDB" id="A0A368N2W8"/>
<dbReference type="PANTHER" id="PTHR12598:SF0">
    <property type="entry name" value="COPPER HOMEOSTASIS PROTEIN CUTC HOMOLOG"/>
    <property type="match status" value="1"/>
</dbReference>
<dbReference type="OrthoDB" id="9815677at2"/>
<name>A0A368N2W8_9FLAO</name>
<evidence type="ECO:0000313" key="3">
    <source>
        <dbReference type="EMBL" id="RCU44838.1"/>
    </source>
</evidence>
<evidence type="ECO:0000313" key="4">
    <source>
        <dbReference type="Proteomes" id="UP000252172"/>
    </source>
</evidence>
<dbReference type="InterPro" id="IPR036822">
    <property type="entry name" value="CutC-like_dom_sf"/>
</dbReference>
<proteinExistence type="inferred from homology"/>
<dbReference type="Pfam" id="PF03932">
    <property type="entry name" value="CutC"/>
    <property type="match status" value="1"/>
</dbReference>
<dbReference type="Gene3D" id="3.20.20.380">
    <property type="entry name" value="Copper homeostasis (CutC) domain"/>
    <property type="match status" value="1"/>
</dbReference>
<dbReference type="EMBL" id="QPIE01000001">
    <property type="protein sequence ID" value="RCU44838.1"/>
    <property type="molecule type" value="Genomic_DNA"/>
</dbReference>
<comment type="similarity">
    <text evidence="1">Belongs to the CutC family.</text>
</comment>
<keyword evidence="4" id="KW-1185">Reference proteome</keyword>
<organism evidence="3 4">
    <name type="scientific">Chryseobacterium lacus</name>
    <dbReference type="NCBI Taxonomy" id="2058346"/>
    <lineage>
        <taxon>Bacteria</taxon>
        <taxon>Pseudomonadati</taxon>
        <taxon>Bacteroidota</taxon>
        <taxon>Flavobacteriia</taxon>
        <taxon>Flavobacteriales</taxon>
        <taxon>Weeksellaceae</taxon>
        <taxon>Chryseobacterium group</taxon>
        <taxon>Chryseobacterium</taxon>
    </lineage>
</organism>
<accession>A0A368N2W8</accession>
<reference evidence="3 4" key="1">
    <citation type="submission" date="2018-07" db="EMBL/GenBank/DDBJ databases">
        <title>Chryseobacterium lacus sp. nov., isolated from lake water.</title>
        <authorList>
            <person name="Li C.-M."/>
        </authorList>
    </citation>
    <scope>NUCLEOTIDE SEQUENCE [LARGE SCALE GENOMIC DNA]</scope>
    <source>
        <strain evidence="3 4">YLOS41</strain>
    </source>
</reference>
<dbReference type="PANTHER" id="PTHR12598">
    <property type="entry name" value="COPPER HOMEOSTASIS PROTEIN CUTC"/>
    <property type="match status" value="1"/>
</dbReference>
<protein>
    <recommendedName>
        <fullName evidence="2">Copper homeostasis protein cutC homolog</fullName>
    </recommendedName>
</protein>
<dbReference type="InterPro" id="IPR005627">
    <property type="entry name" value="CutC-like"/>
</dbReference>
<gene>
    <name evidence="3" type="ORF">DQ356_01090</name>
</gene>
<comment type="caution">
    <text evidence="3">The sequence shown here is derived from an EMBL/GenBank/DDBJ whole genome shotgun (WGS) entry which is preliminary data.</text>
</comment>
<dbReference type="SUPFAM" id="SSF110395">
    <property type="entry name" value="CutC-like"/>
    <property type="match status" value="1"/>
</dbReference>